<dbReference type="CDD" id="cd07552">
    <property type="entry name" value="P-type_ATPase_Cu-like"/>
    <property type="match status" value="1"/>
</dbReference>
<reference evidence="17 18" key="1">
    <citation type="submission" date="2023-03" db="EMBL/GenBank/DDBJ databases">
        <authorList>
            <person name="Shen W."/>
            <person name="Cai J."/>
        </authorList>
    </citation>
    <scope>NUCLEOTIDE SEQUENCE [LARGE SCALE GENOMIC DNA]</scope>
    <source>
        <strain evidence="17 18">B101</strain>
    </source>
</reference>
<comment type="subcellular location">
    <subcellularLocation>
        <location evidence="14">Cell membrane</location>
    </subcellularLocation>
    <subcellularLocation>
        <location evidence="1">Endomembrane system</location>
        <topology evidence="1">Multi-pass membrane protein</topology>
    </subcellularLocation>
</comment>
<dbReference type="Pfam" id="PF00702">
    <property type="entry name" value="Hydrolase"/>
    <property type="match status" value="1"/>
</dbReference>
<dbReference type="InterPro" id="IPR059000">
    <property type="entry name" value="ATPase_P-type_domA"/>
</dbReference>
<dbReference type="PROSITE" id="PS00154">
    <property type="entry name" value="ATPASE_E1_E2"/>
    <property type="match status" value="1"/>
</dbReference>
<keyword evidence="9" id="KW-1278">Translocase</keyword>
<feature type="transmembrane region" description="Helical" evidence="14">
    <location>
        <begin position="651"/>
        <end position="674"/>
    </location>
</feature>
<evidence type="ECO:0000256" key="6">
    <source>
        <dbReference type="ARBA" id="ARBA00022741"/>
    </source>
</evidence>
<evidence type="ECO:0000256" key="7">
    <source>
        <dbReference type="ARBA" id="ARBA00022796"/>
    </source>
</evidence>
<keyword evidence="8 14" id="KW-0067">ATP-binding</keyword>
<feature type="domain" description="P-type ATPase A" evidence="16">
    <location>
        <begin position="194"/>
        <end position="295"/>
    </location>
</feature>
<keyword evidence="4 14" id="KW-0812">Transmembrane</keyword>
<dbReference type="PANTHER" id="PTHR43520">
    <property type="entry name" value="ATP7, ISOFORM B"/>
    <property type="match status" value="1"/>
</dbReference>
<keyword evidence="7" id="KW-0406">Ion transport</keyword>
<dbReference type="InterPro" id="IPR008250">
    <property type="entry name" value="ATPase_P-typ_transduc_dom_A_sf"/>
</dbReference>
<dbReference type="NCBIfam" id="TIGR01494">
    <property type="entry name" value="ATPase_P-type"/>
    <property type="match status" value="1"/>
</dbReference>
<dbReference type="RefSeq" id="WP_311818483.1">
    <property type="nucleotide sequence ID" value="NZ_JARQBN010000002.1"/>
</dbReference>
<evidence type="ECO:0000256" key="8">
    <source>
        <dbReference type="ARBA" id="ARBA00022840"/>
    </source>
</evidence>
<dbReference type="SUPFAM" id="SSF81665">
    <property type="entry name" value="Calcium ATPase, transmembrane domain M"/>
    <property type="match status" value="1"/>
</dbReference>
<comment type="catalytic activity">
    <reaction evidence="13">
        <text>Cu(+)(in) + ATP + H2O = Cu(+)(out) + ADP + phosphate + H(+)</text>
        <dbReference type="Rhea" id="RHEA:25792"/>
        <dbReference type="ChEBI" id="CHEBI:15377"/>
        <dbReference type="ChEBI" id="CHEBI:15378"/>
        <dbReference type="ChEBI" id="CHEBI:30616"/>
        <dbReference type="ChEBI" id="CHEBI:43474"/>
        <dbReference type="ChEBI" id="CHEBI:49552"/>
        <dbReference type="ChEBI" id="CHEBI:456216"/>
        <dbReference type="EC" id="7.2.2.8"/>
    </reaction>
</comment>
<keyword evidence="11" id="KW-0186">Copper</keyword>
<dbReference type="NCBIfam" id="TIGR01525">
    <property type="entry name" value="ATPase-IB_hvy"/>
    <property type="match status" value="1"/>
</dbReference>
<dbReference type="PRINTS" id="PR00120">
    <property type="entry name" value="HATPASE"/>
</dbReference>
<comment type="caution">
    <text evidence="17">The sequence shown here is derived from an EMBL/GenBank/DDBJ whole genome shotgun (WGS) entry which is preliminary data.</text>
</comment>
<dbReference type="InterPro" id="IPR001757">
    <property type="entry name" value="P_typ_ATPase"/>
</dbReference>
<feature type="transmembrane region" description="Helical" evidence="14">
    <location>
        <begin position="95"/>
        <end position="114"/>
    </location>
</feature>
<feature type="transmembrane region" description="Helical" evidence="14">
    <location>
        <begin position="160"/>
        <end position="177"/>
    </location>
</feature>
<feature type="transmembrane region" description="Helical" evidence="14">
    <location>
        <begin position="346"/>
        <end position="365"/>
    </location>
</feature>
<evidence type="ECO:0000256" key="12">
    <source>
        <dbReference type="ARBA" id="ARBA00023136"/>
    </source>
</evidence>
<keyword evidence="5 14" id="KW-0479">Metal-binding</keyword>
<name>A0ABU3FPQ5_9ENTE</name>
<sequence>MKQREQMDESMEMDHSAHEHHEMNHSMSDHQQMNHEMHGHEDHEMDHSGMDHSMHMGNFKQKFWLSLILAIPIIVLSPMMGMQLPFQFTFPGSEWVVLVLATILFVYGGQPFLSGAKMELQMKSPAMMTLITMGISVSYIYSLYSFVANKMNPAAHVMDFFWELATLIVIMLLGHWVEMSAVSNASNALKKLAELLPDEVNKIEADGSTKKVKLQEIKKADRLLVRAGDKMPTDGEITDGSTIVDESAVTGESKGVQKTVGDSVIGGSVNGDGTIQLKVTGTGEDGYLAKVMTMVKQAQQEKSKLESISDKVAKWLFYIALAAGIVTFIVWLAVADLPKALDRMVTVFVIACPHALGLAIPLVIARSTSLAAKNGLLLKSRQALEQGNQLDYIFLDKTGTLTEGQFTVTGVESLTEMDKTEVLKYIGALEAQTNHPLAVGVMNYLTAEKIEPYQGTDISTLKGIGVKGSVEGHQVILANQKEIEKRQLTIDPEKLKDYQAQGNTISFLLIDDRLVAFFAMGDTLKPQAKEFIKSLRDNGIEPVMLTGDNQEAAKAVANYLDIKKFYSELLPDDKEKIIKDYTDKGEKVMMVGDGINDAPALARASIGMAIGAGTDIAIDSADVVLTNSNLQDILKFVRLAKRTHSKMIQNLWWGAGYNILAIPLAAGVLAPIGILLSPAVGAILMSLSTIIVAINALMLNV</sequence>
<gene>
    <name evidence="17" type="ORF">P7H59_02415</name>
</gene>
<comment type="similarity">
    <text evidence="2 14">Belongs to the cation transport ATPase (P-type) (TC 3.A.3) family. Type IB subfamily.</text>
</comment>
<dbReference type="EC" id="7.2.2.8" evidence="3"/>
<evidence type="ECO:0000256" key="5">
    <source>
        <dbReference type="ARBA" id="ARBA00022723"/>
    </source>
</evidence>
<dbReference type="PRINTS" id="PR00119">
    <property type="entry name" value="CATATPASE"/>
</dbReference>
<evidence type="ECO:0000256" key="13">
    <source>
        <dbReference type="ARBA" id="ARBA00049289"/>
    </source>
</evidence>
<feature type="transmembrane region" description="Helical" evidence="14">
    <location>
        <begin position="63"/>
        <end position="83"/>
    </location>
</feature>
<dbReference type="InterPro" id="IPR044492">
    <property type="entry name" value="P_typ_ATPase_HD_dom"/>
</dbReference>
<dbReference type="SUPFAM" id="SSF56784">
    <property type="entry name" value="HAD-like"/>
    <property type="match status" value="1"/>
</dbReference>
<dbReference type="InterPro" id="IPR023299">
    <property type="entry name" value="ATPase_P-typ_cyto_dom_N"/>
</dbReference>
<dbReference type="InterPro" id="IPR027256">
    <property type="entry name" value="P-typ_ATPase_IB"/>
</dbReference>
<dbReference type="SUPFAM" id="SSF81653">
    <property type="entry name" value="Calcium ATPase, transduction domain A"/>
    <property type="match status" value="1"/>
</dbReference>
<evidence type="ECO:0000256" key="14">
    <source>
        <dbReference type="RuleBase" id="RU362081"/>
    </source>
</evidence>
<evidence type="ECO:0000256" key="1">
    <source>
        <dbReference type="ARBA" id="ARBA00004127"/>
    </source>
</evidence>
<feature type="transmembrane region" description="Helical" evidence="14">
    <location>
        <begin position="126"/>
        <end position="148"/>
    </location>
</feature>
<keyword evidence="18" id="KW-1185">Reference proteome</keyword>
<dbReference type="SFLD" id="SFLDG00002">
    <property type="entry name" value="C1.7:_P-type_atpase_like"/>
    <property type="match status" value="1"/>
</dbReference>
<keyword evidence="7" id="KW-0813">Transport</keyword>
<keyword evidence="7" id="KW-0187">Copper transport</keyword>
<evidence type="ECO:0000256" key="3">
    <source>
        <dbReference type="ARBA" id="ARBA00012517"/>
    </source>
</evidence>
<dbReference type="Proteomes" id="UP001265301">
    <property type="component" value="Unassembled WGS sequence"/>
</dbReference>
<evidence type="ECO:0000259" key="16">
    <source>
        <dbReference type="Pfam" id="PF00122"/>
    </source>
</evidence>
<dbReference type="NCBIfam" id="TIGR01511">
    <property type="entry name" value="ATPase-IB1_Cu"/>
    <property type="match status" value="1"/>
</dbReference>
<dbReference type="Gene3D" id="3.40.50.1000">
    <property type="entry name" value="HAD superfamily/HAD-like"/>
    <property type="match status" value="1"/>
</dbReference>
<evidence type="ECO:0000256" key="4">
    <source>
        <dbReference type="ARBA" id="ARBA00022692"/>
    </source>
</evidence>
<feature type="region of interest" description="Disordered" evidence="15">
    <location>
        <begin position="1"/>
        <end position="30"/>
    </location>
</feature>
<dbReference type="Gene3D" id="3.40.1110.10">
    <property type="entry name" value="Calcium-transporting ATPase, cytoplasmic domain N"/>
    <property type="match status" value="1"/>
</dbReference>
<dbReference type="InterPro" id="IPR018303">
    <property type="entry name" value="ATPase_P-typ_P_site"/>
</dbReference>
<keyword evidence="14" id="KW-1003">Cell membrane</keyword>
<feature type="transmembrane region" description="Helical" evidence="14">
    <location>
        <begin position="680"/>
        <end position="699"/>
    </location>
</feature>
<dbReference type="SFLD" id="SFLDS00003">
    <property type="entry name" value="Haloacid_Dehalogenase"/>
    <property type="match status" value="1"/>
</dbReference>
<keyword evidence="6 14" id="KW-0547">Nucleotide-binding</keyword>
<dbReference type="InterPro" id="IPR036412">
    <property type="entry name" value="HAD-like_sf"/>
</dbReference>
<evidence type="ECO:0000313" key="17">
    <source>
        <dbReference type="EMBL" id="MDT2827304.1"/>
    </source>
</evidence>
<dbReference type="Pfam" id="PF00122">
    <property type="entry name" value="E1-E2_ATPase"/>
    <property type="match status" value="1"/>
</dbReference>
<dbReference type="InterPro" id="IPR023298">
    <property type="entry name" value="ATPase_P-typ_TM_dom_sf"/>
</dbReference>
<dbReference type="PANTHER" id="PTHR43520:SF8">
    <property type="entry name" value="P-TYPE CU(+) TRANSPORTER"/>
    <property type="match status" value="1"/>
</dbReference>
<evidence type="ECO:0000256" key="11">
    <source>
        <dbReference type="ARBA" id="ARBA00023008"/>
    </source>
</evidence>
<dbReference type="SFLD" id="SFLDF00027">
    <property type="entry name" value="p-type_atpase"/>
    <property type="match status" value="1"/>
</dbReference>
<accession>A0ABU3FPQ5</accession>
<feature type="transmembrane region" description="Helical" evidence="14">
    <location>
        <begin position="315"/>
        <end position="334"/>
    </location>
</feature>
<dbReference type="Gene3D" id="2.70.150.10">
    <property type="entry name" value="Calcium-transporting ATPase, cytoplasmic transduction domain A"/>
    <property type="match status" value="1"/>
</dbReference>
<keyword evidence="12 14" id="KW-0472">Membrane</keyword>
<dbReference type="EMBL" id="JARQBN010000002">
    <property type="protein sequence ID" value="MDT2827304.1"/>
    <property type="molecule type" value="Genomic_DNA"/>
</dbReference>
<evidence type="ECO:0000313" key="18">
    <source>
        <dbReference type="Proteomes" id="UP001265301"/>
    </source>
</evidence>
<evidence type="ECO:0000256" key="2">
    <source>
        <dbReference type="ARBA" id="ARBA00006024"/>
    </source>
</evidence>
<proteinExistence type="inferred from homology"/>
<evidence type="ECO:0000256" key="10">
    <source>
        <dbReference type="ARBA" id="ARBA00022989"/>
    </source>
</evidence>
<dbReference type="InterPro" id="IPR023214">
    <property type="entry name" value="HAD_sf"/>
</dbReference>
<evidence type="ECO:0000256" key="9">
    <source>
        <dbReference type="ARBA" id="ARBA00022967"/>
    </source>
</evidence>
<protein>
    <recommendedName>
        <fullName evidence="3">P-type Cu(+) transporter</fullName>
        <ecNumber evidence="3">7.2.2.8</ecNumber>
    </recommendedName>
</protein>
<evidence type="ECO:0000256" key="15">
    <source>
        <dbReference type="SAM" id="MobiDB-lite"/>
    </source>
</evidence>
<keyword evidence="10 14" id="KW-1133">Transmembrane helix</keyword>
<organism evidence="17 18">
    <name type="scientific">Enterococcus viikkiensis</name>
    <dbReference type="NCBI Taxonomy" id="930854"/>
    <lineage>
        <taxon>Bacteria</taxon>
        <taxon>Bacillati</taxon>
        <taxon>Bacillota</taxon>
        <taxon>Bacilli</taxon>
        <taxon>Lactobacillales</taxon>
        <taxon>Enterococcaceae</taxon>
        <taxon>Enterococcus</taxon>
    </lineage>
</organism>